<dbReference type="EMBL" id="LR904726">
    <property type="protein sequence ID" value="CAD7253051.1"/>
    <property type="molecule type" value="Genomic_DNA"/>
</dbReference>
<dbReference type="Pfam" id="PF24681">
    <property type="entry name" value="Kelch_KLHDC2_KLHL20_DRC7"/>
    <property type="match status" value="1"/>
</dbReference>
<gene>
    <name evidence="3" type="ORF">DSTB1V02_LOCUS12802</name>
</gene>
<evidence type="ECO:0000313" key="3">
    <source>
        <dbReference type="EMBL" id="CAD7253051.1"/>
    </source>
</evidence>
<accession>A0A7R9FSA7</accession>
<organism evidence="3">
    <name type="scientific">Darwinula stevensoni</name>
    <dbReference type="NCBI Taxonomy" id="69355"/>
    <lineage>
        <taxon>Eukaryota</taxon>
        <taxon>Metazoa</taxon>
        <taxon>Ecdysozoa</taxon>
        <taxon>Arthropoda</taxon>
        <taxon>Crustacea</taxon>
        <taxon>Oligostraca</taxon>
        <taxon>Ostracoda</taxon>
        <taxon>Podocopa</taxon>
        <taxon>Podocopida</taxon>
        <taxon>Darwinulocopina</taxon>
        <taxon>Darwinuloidea</taxon>
        <taxon>Darwinulidae</taxon>
        <taxon>Darwinula</taxon>
    </lineage>
</organism>
<keyword evidence="1" id="KW-0880">Kelch repeat</keyword>
<feature type="non-terminal residue" evidence="3">
    <location>
        <position position="130"/>
    </location>
</feature>
<dbReference type="Gene3D" id="2.120.10.80">
    <property type="entry name" value="Kelch-type beta propeller"/>
    <property type="match status" value="1"/>
</dbReference>
<keyword evidence="4" id="KW-1185">Reference proteome</keyword>
<dbReference type="SUPFAM" id="SSF117281">
    <property type="entry name" value="Kelch motif"/>
    <property type="match status" value="1"/>
</dbReference>
<dbReference type="AlphaFoldDB" id="A0A7R9FSA7"/>
<dbReference type="EMBL" id="CAJPEV010005209">
    <property type="protein sequence ID" value="CAG0902889.1"/>
    <property type="molecule type" value="Genomic_DNA"/>
</dbReference>
<proteinExistence type="predicted"/>
<reference evidence="3" key="1">
    <citation type="submission" date="2020-11" db="EMBL/GenBank/DDBJ databases">
        <authorList>
            <person name="Tran Van P."/>
        </authorList>
    </citation>
    <scope>NUCLEOTIDE SEQUENCE</scope>
</reference>
<dbReference type="PANTHER" id="PTHR46228">
    <property type="entry name" value="KELCH DOMAIN-CONTAINING PROTEIN"/>
    <property type="match status" value="1"/>
</dbReference>
<name>A0A7R9FSA7_9CRUS</name>
<sequence>MHLWKLTFGTGRWERLPLRGKYPKSAYGSRGNCNDKHLLVYGGALQYYSKSDNSLFICDLSSLEWNVFPTVGANPPDLHRQGFVRIGTDMYVIRGIMHNSRPISYSGVFHLDLKTGIWTALPSTENPHIE</sequence>
<keyword evidence="2" id="KW-0677">Repeat</keyword>
<evidence type="ECO:0000256" key="2">
    <source>
        <dbReference type="ARBA" id="ARBA00022737"/>
    </source>
</evidence>
<protein>
    <submittedName>
        <fullName evidence="3">Uncharacterized protein</fullName>
    </submittedName>
</protein>
<dbReference type="Proteomes" id="UP000677054">
    <property type="component" value="Unassembled WGS sequence"/>
</dbReference>
<evidence type="ECO:0000256" key="1">
    <source>
        <dbReference type="ARBA" id="ARBA00022441"/>
    </source>
</evidence>
<dbReference type="InterPro" id="IPR015915">
    <property type="entry name" value="Kelch-typ_b-propeller"/>
</dbReference>
<dbReference type="PANTHER" id="PTHR46228:SF2">
    <property type="entry name" value="KELCH REPEAT PROTEIN (AFU_ORTHOLOGUE AFUA_4G14350)"/>
    <property type="match status" value="1"/>
</dbReference>
<evidence type="ECO:0000313" key="4">
    <source>
        <dbReference type="Proteomes" id="UP000677054"/>
    </source>
</evidence>